<dbReference type="Proteomes" id="UP000178272">
    <property type="component" value="Unassembled WGS sequence"/>
</dbReference>
<reference evidence="1 2" key="1">
    <citation type="journal article" date="2016" name="Nat. Commun.">
        <title>Thousands of microbial genomes shed light on interconnected biogeochemical processes in an aquifer system.</title>
        <authorList>
            <person name="Anantharaman K."/>
            <person name="Brown C.T."/>
            <person name="Hug L.A."/>
            <person name="Sharon I."/>
            <person name="Castelle C.J."/>
            <person name="Probst A.J."/>
            <person name="Thomas B.C."/>
            <person name="Singh A."/>
            <person name="Wilkins M.J."/>
            <person name="Karaoz U."/>
            <person name="Brodie E.L."/>
            <person name="Williams K.H."/>
            <person name="Hubbard S.S."/>
            <person name="Banfield J.F."/>
        </authorList>
    </citation>
    <scope>NUCLEOTIDE SEQUENCE [LARGE SCALE GENOMIC DNA]</scope>
</reference>
<protein>
    <submittedName>
        <fullName evidence="1">Uncharacterized protein</fullName>
    </submittedName>
</protein>
<comment type="caution">
    <text evidence="1">The sequence shown here is derived from an EMBL/GenBank/DDBJ whole genome shotgun (WGS) entry which is preliminary data.</text>
</comment>
<dbReference type="AlphaFoldDB" id="A0A1G1V5Y5"/>
<accession>A0A1G1V5Y5</accession>
<organism evidence="1 2">
    <name type="scientific">Candidatus Blackburnbacteria bacterium RIFCSPHIGHO2_12_FULL_41_13b</name>
    <dbReference type="NCBI Taxonomy" id="1797517"/>
    <lineage>
        <taxon>Bacteria</taxon>
        <taxon>Candidatus Blackburniibacteriota</taxon>
    </lineage>
</organism>
<sequence length="162" mass="18483">MSDTERRVSRPIEETDKVITAAFNRFKEGREEARDIYPSLETYDDGVKVVSFGWIEFDGSQRLMRSIKVRILESHLEIWATINGLVEIPTRQAGVKLEWVGMERLPIFTSGLEDIIEDAFDLVNSWNARDLAVSKLNQPFGKFRFSSGNVPQIAVKDFVDGN</sequence>
<proteinExistence type="predicted"/>
<evidence type="ECO:0000313" key="1">
    <source>
        <dbReference type="EMBL" id="OGY10789.1"/>
    </source>
</evidence>
<dbReference type="STRING" id="1797517.A3F61_00095"/>
<gene>
    <name evidence="1" type="ORF">A3F61_00095</name>
</gene>
<evidence type="ECO:0000313" key="2">
    <source>
        <dbReference type="Proteomes" id="UP000178272"/>
    </source>
</evidence>
<dbReference type="EMBL" id="MHCA01000050">
    <property type="protein sequence ID" value="OGY10789.1"/>
    <property type="molecule type" value="Genomic_DNA"/>
</dbReference>
<name>A0A1G1V5Y5_9BACT</name>